<keyword evidence="2" id="KW-1185">Reference proteome</keyword>
<organism evidence="1 2">
    <name type="scientific">Aquitalea magnusonii</name>
    <dbReference type="NCBI Taxonomy" id="332411"/>
    <lineage>
        <taxon>Bacteria</taxon>
        <taxon>Pseudomonadati</taxon>
        <taxon>Pseudomonadota</taxon>
        <taxon>Betaproteobacteria</taxon>
        <taxon>Neisseriales</taxon>
        <taxon>Chromobacteriaceae</taxon>
        <taxon>Aquitalea</taxon>
    </lineage>
</organism>
<evidence type="ECO:0000313" key="1">
    <source>
        <dbReference type="EMBL" id="BBF84026.1"/>
    </source>
</evidence>
<reference evidence="2" key="1">
    <citation type="journal article" date="2017" name="Biotechnol. Biofuels">
        <title>Evaluation of environmental bacterial communities as a factor affecting the growth of duckweed Lemna minor.</title>
        <authorList>
            <person name="Ishizawa H."/>
            <person name="Kuroda M."/>
            <person name="Morikawa M."/>
            <person name="Ike M."/>
        </authorList>
    </citation>
    <scope>NUCLEOTIDE SEQUENCE [LARGE SCALE GENOMIC DNA]</scope>
    <source>
        <strain evidence="2">H3</strain>
    </source>
</reference>
<evidence type="ECO:0000313" key="2">
    <source>
        <dbReference type="Proteomes" id="UP000198290"/>
    </source>
</evidence>
<reference evidence="2" key="3">
    <citation type="journal article" date="2017" name="Plant Physiol. Biochem.">
        <title>Differential oxidative and antioxidative response of duckweed Lemna minor toward plant growth promoting/inhibiting bacteria.</title>
        <authorList>
            <person name="Ishizawa H."/>
            <person name="Kuroda M."/>
            <person name="Morikawa M."/>
            <person name="Ike M."/>
        </authorList>
    </citation>
    <scope>NUCLEOTIDE SEQUENCE [LARGE SCALE GENOMIC DNA]</scope>
    <source>
        <strain evidence="2">H3</strain>
    </source>
</reference>
<proteinExistence type="predicted"/>
<dbReference type="EMBL" id="AP018823">
    <property type="protein sequence ID" value="BBF84026.1"/>
    <property type="molecule type" value="Genomic_DNA"/>
</dbReference>
<protein>
    <submittedName>
        <fullName evidence="1">Uncharacterized protein</fullName>
    </submittedName>
</protein>
<dbReference type="KEGG" id="amah:DLM_0354"/>
<accession>A0A3G9GEL7</accession>
<gene>
    <name evidence="1" type="ORF">DLM_0354</name>
</gene>
<sequence length="37" mass="4129">MEKTQEGLWQGKSVSVLFRSALSASVVKLLTVFCKTR</sequence>
<name>A0A3G9GEL7_9NEIS</name>
<reference evidence="1 2" key="2">
    <citation type="journal article" date="2017" name="Genome Announc.">
        <title>Draft genome sequence of Aquitalea magnusonii strain H3, a plant growth-promoting bacterium of duckweed Lemna minor.</title>
        <authorList>
            <person name="Ishizawa H."/>
            <person name="Kuroda M."/>
            <person name="Ike M."/>
        </authorList>
    </citation>
    <scope>NUCLEOTIDE SEQUENCE [LARGE SCALE GENOMIC DNA]</scope>
    <source>
        <strain evidence="1 2">H3</strain>
    </source>
</reference>
<dbReference type="Proteomes" id="UP000198290">
    <property type="component" value="Chromosome"/>
</dbReference>
<dbReference type="AlphaFoldDB" id="A0A3G9GEL7"/>